<dbReference type="KEGG" id="ehx:EMIHUDRAFT_229101"/>
<dbReference type="RefSeq" id="XP_005786250.1">
    <property type="nucleotide sequence ID" value="XM_005786193.1"/>
</dbReference>
<keyword evidence="1" id="KW-0175">Coiled coil</keyword>
<dbReference type="HOGENOM" id="CLU_922672_0_0_1"/>
<evidence type="ECO:0000313" key="3">
    <source>
        <dbReference type="Proteomes" id="UP000013827"/>
    </source>
</evidence>
<feature type="coiled-coil region" evidence="1">
    <location>
        <begin position="42"/>
        <end position="188"/>
    </location>
</feature>
<dbReference type="OMA" id="LTVHRQK"/>
<dbReference type="Proteomes" id="UP000013827">
    <property type="component" value="Unassembled WGS sequence"/>
</dbReference>
<accession>A0A0D3KDI6</accession>
<evidence type="ECO:0000313" key="2">
    <source>
        <dbReference type="EnsemblProtists" id="EOD33821"/>
    </source>
</evidence>
<dbReference type="AlphaFoldDB" id="A0A0D3KDI6"/>
<dbReference type="GeneID" id="17279092"/>
<sequence>MLASSNRREASSVGGPTLAAQTLCRPPLIGHAGLDRWRSVWSEKEQRQNERHLSTINALEVERAQQAADREEEVRSLKEQHSATAEALQATARKLEQALQEAREAHEAALRQQQGQHDAAFAVLEKEREKERAELEEQMERLREQHAASVDLSAAKLRQAEEDAVARLRQAEEEAHTAQAEAMAETEARLRLVHQAELAKTVASAQLEVATRAGAEVEQAVEVAVNVTREELTKEANAKQEELIAKHKAQLSKLIAGISDSDAAHAARHKALEDRLRQANAALAMGLDGLTGQTPAHMGLVS</sequence>
<proteinExistence type="predicted"/>
<name>A0A0D3KDI6_EMIH1</name>
<dbReference type="EnsemblProtists" id="EOD33821">
    <property type="protein sequence ID" value="EOD33821"/>
    <property type="gene ID" value="EMIHUDRAFT_229101"/>
</dbReference>
<dbReference type="PaxDb" id="2903-EOD33821"/>
<reference evidence="2" key="2">
    <citation type="submission" date="2024-10" db="UniProtKB">
        <authorList>
            <consortium name="EnsemblProtists"/>
        </authorList>
    </citation>
    <scope>IDENTIFICATION</scope>
</reference>
<organism evidence="2 3">
    <name type="scientific">Emiliania huxleyi (strain CCMP1516)</name>
    <dbReference type="NCBI Taxonomy" id="280463"/>
    <lineage>
        <taxon>Eukaryota</taxon>
        <taxon>Haptista</taxon>
        <taxon>Haptophyta</taxon>
        <taxon>Prymnesiophyceae</taxon>
        <taxon>Isochrysidales</taxon>
        <taxon>Noelaerhabdaceae</taxon>
        <taxon>Emiliania</taxon>
    </lineage>
</organism>
<keyword evidence="3" id="KW-1185">Reference proteome</keyword>
<evidence type="ECO:0000256" key="1">
    <source>
        <dbReference type="SAM" id="Coils"/>
    </source>
</evidence>
<reference evidence="3" key="1">
    <citation type="journal article" date="2013" name="Nature">
        <title>Pan genome of the phytoplankton Emiliania underpins its global distribution.</title>
        <authorList>
            <person name="Read B.A."/>
            <person name="Kegel J."/>
            <person name="Klute M.J."/>
            <person name="Kuo A."/>
            <person name="Lefebvre S.C."/>
            <person name="Maumus F."/>
            <person name="Mayer C."/>
            <person name="Miller J."/>
            <person name="Monier A."/>
            <person name="Salamov A."/>
            <person name="Young J."/>
            <person name="Aguilar M."/>
            <person name="Claverie J.M."/>
            <person name="Frickenhaus S."/>
            <person name="Gonzalez K."/>
            <person name="Herman E.K."/>
            <person name="Lin Y.C."/>
            <person name="Napier J."/>
            <person name="Ogata H."/>
            <person name="Sarno A.F."/>
            <person name="Shmutz J."/>
            <person name="Schroeder D."/>
            <person name="de Vargas C."/>
            <person name="Verret F."/>
            <person name="von Dassow P."/>
            <person name="Valentin K."/>
            <person name="Van de Peer Y."/>
            <person name="Wheeler G."/>
            <person name="Dacks J.B."/>
            <person name="Delwiche C.F."/>
            <person name="Dyhrman S.T."/>
            <person name="Glockner G."/>
            <person name="John U."/>
            <person name="Richards T."/>
            <person name="Worden A.Z."/>
            <person name="Zhang X."/>
            <person name="Grigoriev I.V."/>
            <person name="Allen A.E."/>
            <person name="Bidle K."/>
            <person name="Borodovsky M."/>
            <person name="Bowler C."/>
            <person name="Brownlee C."/>
            <person name="Cock J.M."/>
            <person name="Elias M."/>
            <person name="Gladyshev V.N."/>
            <person name="Groth M."/>
            <person name="Guda C."/>
            <person name="Hadaegh A."/>
            <person name="Iglesias-Rodriguez M.D."/>
            <person name="Jenkins J."/>
            <person name="Jones B.M."/>
            <person name="Lawson T."/>
            <person name="Leese F."/>
            <person name="Lindquist E."/>
            <person name="Lobanov A."/>
            <person name="Lomsadze A."/>
            <person name="Malik S.B."/>
            <person name="Marsh M.E."/>
            <person name="Mackinder L."/>
            <person name="Mock T."/>
            <person name="Mueller-Roeber B."/>
            <person name="Pagarete A."/>
            <person name="Parker M."/>
            <person name="Probert I."/>
            <person name="Quesneville H."/>
            <person name="Raines C."/>
            <person name="Rensing S.A."/>
            <person name="Riano-Pachon D.M."/>
            <person name="Richier S."/>
            <person name="Rokitta S."/>
            <person name="Shiraiwa Y."/>
            <person name="Soanes D.M."/>
            <person name="van der Giezen M."/>
            <person name="Wahlund T.M."/>
            <person name="Williams B."/>
            <person name="Wilson W."/>
            <person name="Wolfe G."/>
            <person name="Wurch L.L."/>
        </authorList>
    </citation>
    <scope>NUCLEOTIDE SEQUENCE</scope>
</reference>
<protein>
    <submittedName>
        <fullName evidence="2">Uncharacterized protein</fullName>
    </submittedName>
</protein>